<evidence type="ECO:0000313" key="1">
    <source>
        <dbReference type="EMBL" id="TWD83168.1"/>
    </source>
</evidence>
<comment type="caution">
    <text evidence="1">The sequence shown here is derived from an EMBL/GenBank/DDBJ whole genome shotgun (WGS) entry which is preliminary data.</text>
</comment>
<organism evidence="1 2">
    <name type="scientific">Kribbella amoyensis</name>
    <dbReference type="NCBI Taxonomy" id="996641"/>
    <lineage>
        <taxon>Bacteria</taxon>
        <taxon>Bacillati</taxon>
        <taxon>Actinomycetota</taxon>
        <taxon>Actinomycetes</taxon>
        <taxon>Propionibacteriales</taxon>
        <taxon>Kribbellaceae</taxon>
        <taxon>Kribbella</taxon>
    </lineage>
</organism>
<proteinExistence type="predicted"/>
<evidence type="ECO:0008006" key="3">
    <source>
        <dbReference type="Google" id="ProtNLM"/>
    </source>
</evidence>
<dbReference type="Proteomes" id="UP000318380">
    <property type="component" value="Unassembled WGS sequence"/>
</dbReference>
<dbReference type="Pfam" id="PF07103">
    <property type="entry name" value="DUF1365"/>
    <property type="match status" value="1"/>
</dbReference>
<gene>
    <name evidence="1" type="ORF">FB561_4326</name>
</gene>
<accession>A0A561BWG3</accession>
<dbReference type="OrthoDB" id="9778801at2"/>
<keyword evidence="2" id="KW-1185">Reference proteome</keyword>
<name>A0A561BWG3_9ACTN</name>
<evidence type="ECO:0000313" key="2">
    <source>
        <dbReference type="Proteomes" id="UP000318380"/>
    </source>
</evidence>
<reference evidence="1 2" key="1">
    <citation type="submission" date="2019-06" db="EMBL/GenBank/DDBJ databases">
        <title>Sequencing the genomes of 1000 actinobacteria strains.</title>
        <authorList>
            <person name="Klenk H.-P."/>
        </authorList>
    </citation>
    <scope>NUCLEOTIDE SEQUENCE [LARGE SCALE GENOMIC DNA]</scope>
    <source>
        <strain evidence="1 2">DSM 24683</strain>
    </source>
</reference>
<dbReference type="AlphaFoldDB" id="A0A561BWG3"/>
<sequence>MVALPQVPAIVPGYVSHARRFPQDHRFRYRTYQWLVDVTDLPEHRPLASFRVSDHLGDPDRSLRENVATFTAAHGVPLAADDRVLMLANARNLGYVFDPLTVFWCFTATGELRCVVFEVHNTYGERHAQLAKPDDHGRFSLAKEFYVSPFFTVDGRYDVTLRLEPDRVAVVVELTQDDRRVFSATFAGRPRPARGGAVVKAALRVPFVTYQVWALIRMHGVWLWFRRLPVIQRRRHVPPEGVR</sequence>
<protein>
    <recommendedName>
        <fullName evidence="3">DUF1365 family protein</fullName>
    </recommendedName>
</protein>
<dbReference type="PANTHER" id="PTHR33973">
    <property type="entry name" value="OS07G0153300 PROTEIN"/>
    <property type="match status" value="1"/>
</dbReference>
<dbReference type="InterPro" id="IPR010775">
    <property type="entry name" value="DUF1365"/>
</dbReference>
<dbReference type="EMBL" id="VIVK01000001">
    <property type="protein sequence ID" value="TWD83168.1"/>
    <property type="molecule type" value="Genomic_DNA"/>
</dbReference>
<dbReference type="PANTHER" id="PTHR33973:SF4">
    <property type="entry name" value="OS07G0153300 PROTEIN"/>
    <property type="match status" value="1"/>
</dbReference>